<evidence type="ECO:0000313" key="3">
    <source>
        <dbReference type="Proteomes" id="UP000449906"/>
    </source>
</evidence>
<protein>
    <submittedName>
        <fullName evidence="2">Uncharacterized protein</fullName>
    </submittedName>
</protein>
<comment type="caution">
    <text evidence="2">The sequence shown here is derived from an EMBL/GenBank/DDBJ whole genome shotgun (WGS) entry which is preliminary data.</text>
</comment>
<reference evidence="2 3" key="1">
    <citation type="submission" date="2019-09" db="EMBL/GenBank/DDBJ databases">
        <title>Pimelobacter sp. isolated from Paulinella.</title>
        <authorList>
            <person name="Jeong S.E."/>
        </authorList>
    </citation>
    <scope>NUCLEOTIDE SEQUENCE [LARGE SCALE GENOMIC DNA]</scope>
    <source>
        <strain evidence="2 3">Pch-N</strain>
    </source>
</reference>
<proteinExistence type="predicted"/>
<accession>A0A7J5DUJ6</accession>
<gene>
    <name evidence="2" type="ORF">F9L07_18185</name>
</gene>
<dbReference type="RefSeq" id="WP_151581224.1">
    <property type="nucleotide sequence ID" value="NZ_WBVM01000002.1"/>
</dbReference>
<dbReference type="Proteomes" id="UP000449906">
    <property type="component" value="Unassembled WGS sequence"/>
</dbReference>
<feature type="region of interest" description="Disordered" evidence="1">
    <location>
        <begin position="699"/>
        <end position="718"/>
    </location>
</feature>
<evidence type="ECO:0000256" key="1">
    <source>
        <dbReference type="SAM" id="MobiDB-lite"/>
    </source>
</evidence>
<organism evidence="2 3">
    <name type="scientific">Nocardioides simplex</name>
    <name type="common">Arthrobacter simplex</name>
    <dbReference type="NCBI Taxonomy" id="2045"/>
    <lineage>
        <taxon>Bacteria</taxon>
        <taxon>Bacillati</taxon>
        <taxon>Actinomycetota</taxon>
        <taxon>Actinomycetes</taxon>
        <taxon>Propionibacteriales</taxon>
        <taxon>Nocardioidaceae</taxon>
        <taxon>Pimelobacter</taxon>
    </lineage>
</organism>
<evidence type="ECO:0000313" key="2">
    <source>
        <dbReference type="EMBL" id="KAB2808997.1"/>
    </source>
</evidence>
<dbReference type="AlphaFoldDB" id="A0A7J5DUJ6"/>
<sequence length="718" mass="73424">MMRRLRRRLARSRDEGAILVFALIIVTTIALVVGTVLTRGDGSLRATVQLRSVAGSSYAADAAANVAINDLRTGYGFAGNPSEKGFNNSLDGIGCFGNSVGVGGTDTLPMNQFYPATGTSGKTSALVECTGEEGTGQRGSPVPINNSNKPGYAIITLDGPLTTADVLKVHGGVYSNSTINGQVSLDAGDAWAFGTCSQTTVVAPATKHCSSGQKIADPGATGQPTAAAYAPDLGSTVPDLQKPPTTCTSGVAVFTPGYYDDAAALNTATGLCSVAWFKPGTYYFDFHNDGCANVCPTNLFGSGTTSSSNRWVINGATVVAGTPTDPATGAILARPPTNPAMPGSCQSPITDTSAVGVQFVFGGNSQIYIDQNSHVELCGSYHANRPPIELYGLKSGSTPSSATATGLKPTGAVTATGDGTWTGLTSASIDTVGGGSATWAPGSANARTSTVTASGFTPGSAIPAGAVLTSATLRVTHQDSEATSTSAGTATIKVGSTTTAALPIGTVGSATMTTTNVTLNSTTNVGAFNSLQTAVHDGGYTGATVAYTAKSKKNASALLDAITLDLTYYVPVLRGQGGTCVQGTSGSCKFLSMKNGNNKILLYLQGTTYVPYADVDVQLGNFSAEVAKFGIVARQLEFAITNGNPSWTGPIFEIPDNSPGYGYENTTVHLKVHVCLGRPTCSTSDPVALTARVQVWDPSGAPDPPKRQISVLSWSHTR</sequence>
<name>A0A7J5DUJ6_NOCSI</name>
<dbReference type="EMBL" id="WBVM01000002">
    <property type="protein sequence ID" value="KAB2808997.1"/>
    <property type="molecule type" value="Genomic_DNA"/>
</dbReference>